<dbReference type="OrthoDB" id="6311160at2"/>
<evidence type="ECO:0000313" key="2">
    <source>
        <dbReference type="Proteomes" id="UP000065261"/>
    </source>
</evidence>
<gene>
    <name evidence="1" type="ORF">PTRA_a2579</name>
</gene>
<dbReference type="RefSeq" id="WP_058373834.1">
    <property type="nucleotide sequence ID" value="NZ_CP011034.1"/>
</dbReference>
<name>A0A0U2VJN5_9GAMM</name>
<evidence type="ECO:0008006" key="3">
    <source>
        <dbReference type="Google" id="ProtNLM"/>
    </source>
</evidence>
<dbReference type="PATRIC" id="fig|1315283.4.peg.2243"/>
<dbReference type="Proteomes" id="UP000065261">
    <property type="component" value="Chromosome I"/>
</dbReference>
<sequence length="156" mass="17226">MKEYISYLLCCLAFNAYSNDEVALTLVGYISPKCEFTTDNNNLTFSSEGFANTELVINCNSPMRVSMLSENGGLRHQQSTHLNAYNVNLSIADANQSLSVSAQTLKVSQAFNINKILFNSIAKLQLELVDPLIYAGEYRDVIRIEMTPSVVSGGVR</sequence>
<accession>A0A0U2VJN5</accession>
<dbReference type="EMBL" id="CP011034">
    <property type="protein sequence ID" value="ALS33653.1"/>
    <property type="molecule type" value="Genomic_DNA"/>
</dbReference>
<dbReference type="AlphaFoldDB" id="A0A0U2VJN5"/>
<proteinExistence type="predicted"/>
<reference evidence="1 2" key="1">
    <citation type="submission" date="2015-03" db="EMBL/GenBank/DDBJ databases">
        <authorList>
            <person name="Murphy D."/>
        </authorList>
    </citation>
    <scope>NUCLEOTIDE SEQUENCE [LARGE SCALE GENOMIC DNA]</scope>
    <source>
        <strain evidence="1 2">KMM 520</strain>
    </source>
</reference>
<dbReference type="KEGG" id="ptn:PTRA_a2579"/>
<protein>
    <recommendedName>
        <fullName evidence="3">Spore coat protein U domain-containing protein</fullName>
    </recommendedName>
</protein>
<organism evidence="1">
    <name type="scientific">Pseudoalteromonas translucida KMM 520</name>
    <dbReference type="NCBI Taxonomy" id="1315283"/>
    <lineage>
        <taxon>Bacteria</taxon>
        <taxon>Pseudomonadati</taxon>
        <taxon>Pseudomonadota</taxon>
        <taxon>Gammaproteobacteria</taxon>
        <taxon>Alteromonadales</taxon>
        <taxon>Pseudoalteromonadaceae</taxon>
        <taxon>Pseudoalteromonas</taxon>
    </lineage>
</organism>
<evidence type="ECO:0000313" key="1">
    <source>
        <dbReference type="EMBL" id="ALS33653.1"/>
    </source>
</evidence>